<feature type="transmembrane region" description="Helical" evidence="7">
    <location>
        <begin position="246"/>
        <end position="265"/>
    </location>
</feature>
<keyword evidence="4 7" id="KW-0812">Transmembrane</keyword>
<comment type="subcellular location">
    <subcellularLocation>
        <location evidence="1">Cell membrane</location>
        <topology evidence="1">Multi-pass membrane protein</topology>
    </subcellularLocation>
</comment>
<dbReference type="STRING" id="1384057.CD33_00590"/>
<feature type="transmembrane region" description="Helical" evidence="7">
    <location>
        <begin position="73"/>
        <end position="91"/>
    </location>
</feature>
<keyword evidence="3" id="KW-0813">Transport</keyword>
<evidence type="ECO:0000256" key="5">
    <source>
        <dbReference type="ARBA" id="ARBA00022989"/>
    </source>
</evidence>
<feature type="domain" description="Major facilitator superfamily (MFS) profile" evidence="8">
    <location>
        <begin position="8"/>
        <end position="387"/>
    </location>
</feature>
<keyword evidence="6 7" id="KW-0472">Membrane</keyword>
<dbReference type="EMBL" id="JPVO01000026">
    <property type="protein sequence ID" value="KGR79111.1"/>
    <property type="molecule type" value="Genomic_DNA"/>
</dbReference>
<evidence type="ECO:0000256" key="6">
    <source>
        <dbReference type="ARBA" id="ARBA00023136"/>
    </source>
</evidence>
<evidence type="ECO:0000256" key="1">
    <source>
        <dbReference type="ARBA" id="ARBA00004651"/>
    </source>
</evidence>
<dbReference type="GO" id="GO:0022857">
    <property type="term" value="F:transmembrane transporter activity"/>
    <property type="evidence" value="ECO:0007669"/>
    <property type="project" value="InterPro"/>
</dbReference>
<dbReference type="PROSITE" id="PS00216">
    <property type="entry name" value="SUGAR_TRANSPORT_1"/>
    <property type="match status" value="1"/>
</dbReference>
<evidence type="ECO:0000256" key="3">
    <source>
        <dbReference type="ARBA" id="ARBA00022448"/>
    </source>
</evidence>
<dbReference type="AlphaFoldDB" id="A0A0A3I2Q5"/>
<feature type="transmembrane region" description="Helical" evidence="7">
    <location>
        <begin position="133"/>
        <end position="155"/>
    </location>
</feature>
<reference evidence="9 10" key="1">
    <citation type="submission" date="2014-02" db="EMBL/GenBank/DDBJ databases">
        <title>Draft genome sequence of Lysinibacillus sinduriensis JCM 15800.</title>
        <authorList>
            <person name="Zhang F."/>
            <person name="Wang G."/>
            <person name="Zhang L."/>
        </authorList>
    </citation>
    <scope>NUCLEOTIDE SEQUENCE [LARGE SCALE GENOMIC DNA]</scope>
    <source>
        <strain evidence="9 10">JCM 15800</strain>
    </source>
</reference>
<dbReference type="RefSeq" id="WP_036197127.1">
    <property type="nucleotide sequence ID" value="NZ_AVCY01000030.1"/>
</dbReference>
<dbReference type="InterPro" id="IPR005829">
    <property type="entry name" value="Sugar_transporter_CS"/>
</dbReference>
<dbReference type="InterPro" id="IPR036259">
    <property type="entry name" value="MFS_trans_sf"/>
</dbReference>
<evidence type="ECO:0000256" key="7">
    <source>
        <dbReference type="SAM" id="Phobius"/>
    </source>
</evidence>
<evidence type="ECO:0000259" key="8">
    <source>
        <dbReference type="PROSITE" id="PS50850"/>
    </source>
</evidence>
<protein>
    <submittedName>
        <fullName evidence="9">Multidrug MFS transporter</fullName>
    </submittedName>
</protein>
<sequence length="398" mass="42631">MSKNTKIVLAILLGNLFIAFLGIGLIIPVLPTIMNELHISGTVVGYLTAAFALTSLVVSPIAGRFADKYGRKIMIILGLATFAVSELLFGLGKSVEVLFISRILGGVSGAFIMPAVTAYIADITTVETRPKALGYMSAAISTGFIIGPGVGGFLAEIGTRVPFFSAAVLGGVATVLSILFLKEPERTEQPEVIVQEKQKSTLKKVFIPMFLIAFLIIFISSFGLAVVESFISLYTDHKFSFSPGDIAVLITVSAIIGALSQILLFDRITQWWGEIKLIRLCLAVSVIFVFVLTQVSGYVMIIFVITMCFVAFDLIRPAATSYLSKIAGNDQGFVGGMNSMFTSLANAVGPILGGVLFDRDVDYPYYLAAVFLAIALGIALAWKKPQIASPTGESVKHE</sequence>
<dbReference type="Proteomes" id="UP000030408">
    <property type="component" value="Unassembled WGS sequence"/>
</dbReference>
<feature type="transmembrane region" description="Helical" evidence="7">
    <location>
        <begin position="7"/>
        <end position="31"/>
    </location>
</feature>
<gene>
    <name evidence="9" type="ORF">CD33_00590</name>
</gene>
<comment type="caution">
    <text evidence="9">The sequence shown here is derived from an EMBL/GenBank/DDBJ whole genome shotgun (WGS) entry which is preliminary data.</text>
</comment>
<name>A0A0A3I2Q5_9BACL</name>
<evidence type="ECO:0000313" key="9">
    <source>
        <dbReference type="EMBL" id="KGR79111.1"/>
    </source>
</evidence>
<evidence type="ECO:0000256" key="4">
    <source>
        <dbReference type="ARBA" id="ARBA00022692"/>
    </source>
</evidence>
<keyword evidence="5 7" id="KW-1133">Transmembrane helix</keyword>
<dbReference type="InterPro" id="IPR020846">
    <property type="entry name" value="MFS_dom"/>
</dbReference>
<dbReference type="Gene3D" id="1.20.1250.20">
    <property type="entry name" value="MFS general substrate transporter like domains"/>
    <property type="match status" value="1"/>
</dbReference>
<dbReference type="SUPFAM" id="SSF103473">
    <property type="entry name" value="MFS general substrate transporter"/>
    <property type="match status" value="1"/>
</dbReference>
<dbReference type="InterPro" id="IPR001958">
    <property type="entry name" value="Tet-R_TetA/multi-R_MdtG-like"/>
</dbReference>
<proteinExistence type="inferred from homology"/>
<accession>A0A0A3I2Q5</accession>
<dbReference type="InterPro" id="IPR011701">
    <property type="entry name" value="MFS"/>
</dbReference>
<evidence type="ECO:0000313" key="10">
    <source>
        <dbReference type="Proteomes" id="UP000030408"/>
    </source>
</evidence>
<dbReference type="eggNOG" id="COG2814">
    <property type="taxonomic scope" value="Bacteria"/>
</dbReference>
<dbReference type="PRINTS" id="PR01035">
    <property type="entry name" value="TCRTETA"/>
</dbReference>
<feature type="transmembrane region" description="Helical" evidence="7">
    <location>
        <begin position="43"/>
        <end position="61"/>
    </location>
</feature>
<keyword evidence="10" id="KW-1185">Reference proteome</keyword>
<evidence type="ECO:0000256" key="2">
    <source>
        <dbReference type="ARBA" id="ARBA00007520"/>
    </source>
</evidence>
<dbReference type="Pfam" id="PF07690">
    <property type="entry name" value="MFS_1"/>
    <property type="match status" value="1"/>
</dbReference>
<feature type="transmembrane region" description="Helical" evidence="7">
    <location>
        <begin position="363"/>
        <end position="382"/>
    </location>
</feature>
<comment type="similarity">
    <text evidence="2">Belongs to the major facilitator superfamily. TCR/Tet family.</text>
</comment>
<feature type="transmembrane region" description="Helical" evidence="7">
    <location>
        <begin position="161"/>
        <end position="181"/>
    </location>
</feature>
<dbReference type="GO" id="GO:0005886">
    <property type="term" value="C:plasma membrane"/>
    <property type="evidence" value="ECO:0007669"/>
    <property type="project" value="UniProtKB-SubCell"/>
</dbReference>
<dbReference type="CDD" id="cd17325">
    <property type="entry name" value="MFS_MdtG_SLC18_like"/>
    <property type="match status" value="1"/>
</dbReference>
<dbReference type="PROSITE" id="PS50850">
    <property type="entry name" value="MFS"/>
    <property type="match status" value="1"/>
</dbReference>
<dbReference type="PANTHER" id="PTHR23504">
    <property type="entry name" value="MAJOR FACILITATOR SUPERFAMILY DOMAIN-CONTAINING PROTEIN 10"/>
    <property type="match status" value="1"/>
</dbReference>
<dbReference type="PANTHER" id="PTHR23504:SF115">
    <property type="entry name" value="MULTIDRUG RESISTANCE PROTEIN 2"/>
    <property type="match status" value="1"/>
</dbReference>
<feature type="transmembrane region" description="Helical" evidence="7">
    <location>
        <begin position="97"/>
        <end position="121"/>
    </location>
</feature>
<feature type="transmembrane region" description="Helical" evidence="7">
    <location>
        <begin position="336"/>
        <end position="357"/>
    </location>
</feature>
<feature type="transmembrane region" description="Helical" evidence="7">
    <location>
        <begin position="205"/>
        <end position="226"/>
    </location>
</feature>
<organism evidence="9 10">
    <name type="scientific">Ureibacillus sinduriensis BLB-1 = JCM 15800</name>
    <dbReference type="NCBI Taxonomy" id="1384057"/>
    <lineage>
        <taxon>Bacteria</taxon>
        <taxon>Bacillati</taxon>
        <taxon>Bacillota</taxon>
        <taxon>Bacilli</taxon>
        <taxon>Bacillales</taxon>
        <taxon>Caryophanaceae</taxon>
        <taxon>Ureibacillus</taxon>
    </lineage>
</organism>